<dbReference type="SUPFAM" id="SSF56112">
    <property type="entry name" value="Protein kinase-like (PK-like)"/>
    <property type="match status" value="1"/>
</dbReference>
<evidence type="ECO:0000256" key="1">
    <source>
        <dbReference type="ARBA" id="ARBA00022614"/>
    </source>
</evidence>
<keyword evidence="2" id="KW-0677">Repeat</keyword>
<dbReference type="Gene3D" id="3.80.10.10">
    <property type="entry name" value="Ribonuclease Inhibitor"/>
    <property type="match status" value="1"/>
</dbReference>
<evidence type="ECO:0000313" key="9">
    <source>
        <dbReference type="Proteomes" id="UP001497512"/>
    </source>
</evidence>
<dbReference type="InterPro" id="IPR001245">
    <property type="entry name" value="Ser-Thr/Tyr_kinase_cat_dom"/>
</dbReference>
<keyword evidence="5" id="KW-0325">Glycoprotein</keyword>
<evidence type="ECO:0000256" key="6">
    <source>
        <dbReference type="SAM" id="Phobius"/>
    </source>
</evidence>
<evidence type="ECO:0000256" key="2">
    <source>
        <dbReference type="ARBA" id="ARBA00022737"/>
    </source>
</evidence>
<keyword evidence="1" id="KW-0433">Leucine-rich repeat</keyword>
<evidence type="ECO:0000256" key="3">
    <source>
        <dbReference type="ARBA" id="ARBA00022741"/>
    </source>
</evidence>
<keyword evidence="6" id="KW-1133">Transmembrane helix</keyword>
<dbReference type="PANTHER" id="PTHR48056">
    <property type="entry name" value="LRR RECEPTOR-LIKE SERINE/THREONINE-PROTEIN KINASE-RELATED"/>
    <property type="match status" value="1"/>
</dbReference>
<evidence type="ECO:0000313" key="8">
    <source>
        <dbReference type="EMBL" id="CAK9231929.1"/>
    </source>
</evidence>
<dbReference type="InterPro" id="IPR032675">
    <property type="entry name" value="LRR_dom_sf"/>
</dbReference>
<feature type="transmembrane region" description="Helical" evidence="6">
    <location>
        <begin position="298"/>
        <end position="320"/>
    </location>
</feature>
<name>A0ABP0UXL8_9BRYO</name>
<keyword evidence="6" id="KW-0472">Membrane</keyword>
<gene>
    <name evidence="8" type="ORF">CSSPTR1EN2_LOCUS21003</name>
</gene>
<feature type="domain" description="Protein kinase" evidence="7">
    <location>
        <begin position="360"/>
        <end position="633"/>
    </location>
</feature>
<dbReference type="SUPFAM" id="SSF52058">
    <property type="entry name" value="L domain-like"/>
    <property type="match status" value="1"/>
</dbReference>
<keyword evidence="9" id="KW-1185">Reference proteome</keyword>
<keyword evidence="3" id="KW-0547">Nucleotide-binding</keyword>
<evidence type="ECO:0000259" key="7">
    <source>
        <dbReference type="PROSITE" id="PS50011"/>
    </source>
</evidence>
<reference evidence="8" key="1">
    <citation type="submission" date="2024-02" db="EMBL/GenBank/DDBJ databases">
        <authorList>
            <consortium name="ELIXIR-Norway"/>
            <consortium name="Elixir Norway"/>
        </authorList>
    </citation>
    <scope>NUCLEOTIDE SEQUENCE</scope>
</reference>
<dbReference type="Pfam" id="PF12799">
    <property type="entry name" value="LRR_4"/>
    <property type="match status" value="1"/>
</dbReference>
<keyword evidence="6" id="KW-0812">Transmembrane</keyword>
<dbReference type="Pfam" id="PF07714">
    <property type="entry name" value="PK_Tyr_Ser-Thr"/>
    <property type="match status" value="1"/>
</dbReference>
<dbReference type="PROSITE" id="PS50011">
    <property type="entry name" value="PROTEIN_KINASE_DOM"/>
    <property type="match status" value="1"/>
</dbReference>
<dbReference type="InterPro" id="IPR011009">
    <property type="entry name" value="Kinase-like_dom_sf"/>
</dbReference>
<organism evidence="8 9">
    <name type="scientific">Sphagnum troendelagicum</name>
    <dbReference type="NCBI Taxonomy" id="128251"/>
    <lineage>
        <taxon>Eukaryota</taxon>
        <taxon>Viridiplantae</taxon>
        <taxon>Streptophyta</taxon>
        <taxon>Embryophyta</taxon>
        <taxon>Bryophyta</taxon>
        <taxon>Sphagnophytina</taxon>
        <taxon>Sphagnopsida</taxon>
        <taxon>Sphagnales</taxon>
        <taxon>Sphagnaceae</taxon>
        <taxon>Sphagnum</taxon>
    </lineage>
</organism>
<dbReference type="InterPro" id="IPR000719">
    <property type="entry name" value="Prot_kinase_dom"/>
</dbReference>
<dbReference type="EMBL" id="OZ019899">
    <property type="protein sequence ID" value="CAK9231929.1"/>
    <property type="molecule type" value="Genomic_DNA"/>
</dbReference>
<evidence type="ECO:0000256" key="5">
    <source>
        <dbReference type="ARBA" id="ARBA00023180"/>
    </source>
</evidence>
<proteinExistence type="predicted"/>
<dbReference type="InterPro" id="IPR050647">
    <property type="entry name" value="Plant_LRR-RLKs"/>
</dbReference>
<dbReference type="InterPro" id="IPR025875">
    <property type="entry name" value="Leu-rich_rpt_4"/>
</dbReference>
<protein>
    <recommendedName>
        <fullName evidence="7">Protein kinase domain-containing protein</fullName>
    </recommendedName>
</protein>
<keyword evidence="4" id="KW-0067">ATP-binding</keyword>
<evidence type="ECO:0000256" key="4">
    <source>
        <dbReference type="ARBA" id="ARBA00022840"/>
    </source>
</evidence>
<sequence length="635" mass="70272">MLKSMVARVRGRVGCGDGLVCKNMGNRTRDRCCNKNHPGGFLMASWISKSPGRRTLFWSMVFLLLDASGCVRAMNSTFLELSSCLSTEAQATYQCQSQDILTVARDGFNYPEDNLTHSRCLLHCEMCWDANWCPLSLNFSGLHSAGYNHNENLSNWSLSEIFEPNQYSNAQWLSQKMNLLFSNATVQKTLRYLILSFNNMTGNISTLEGFQSLQTLDLRNNKLFGNLDFLSRIRSLNSLNVSYNSKLSMTPSLFSKRFGSSSFLGTEDIKDWPKPAGLQLPPSKGSVSSGHSRRMGEFIGLTFGIVAIAVLIVTVLLYFLREGDDSKVLSKSPSLGAKALGSMRSLTLTYEDLSQATLSFDEGHLLGNGILGELYKGSLYDGTAIVVRRLQRGNLSKSCGGQLQALYRTLHPNCLALRTDVKYKKSTFLVYDYVPNGSLEVALHVRKPDEAPLPWSTRLSIASGVAQALAYLHHDCTPPIFHYNLTARNVLIDVDLEAKLSDIGLFQFAPASRAKALAAVAKSGYAAPEYLDIWGMPEKVDVYSFGILLLELLTGKKPRDFVQLSEQSDLATWVRGEIDSSQACTLIDPQVKSSTSCSDRLHQVLRTALQCTVAVPLHRPTMKEVVKVLQAFIPS</sequence>
<dbReference type="Proteomes" id="UP001497512">
    <property type="component" value="Chromosome 7"/>
</dbReference>
<dbReference type="Gene3D" id="3.30.200.20">
    <property type="entry name" value="Phosphorylase Kinase, domain 1"/>
    <property type="match status" value="1"/>
</dbReference>
<dbReference type="Gene3D" id="1.10.510.10">
    <property type="entry name" value="Transferase(Phosphotransferase) domain 1"/>
    <property type="match status" value="1"/>
</dbReference>
<accession>A0ABP0UXL8</accession>
<dbReference type="PANTHER" id="PTHR48056:SF81">
    <property type="entry name" value="RECEPTOR PROTEIN-TYROSINE KINASE CEPR1"/>
    <property type="match status" value="1"/>
</dbReference>